<feature type="domain" description="Protein kinase" evidence="5">
    <location>
        <begin position="1"/>
        <end position="315"/>
    </location>
</feature>
<dbReference type="SUPFAM" id="SSF56112">
    <property type="entry name" value="Protein kinase-like (PK-like)"/>
    <property type="match status" value="1"/>
</dbReference>
<evidence type="ECO:0000313" key="7">
    <source>
        <dbReference type="Proteomes" id="UP000823775"/>
    </source>
</evidence>
<dbReference type="PANTHER" id="PTHR24056:SF385">
    <property type="entry name" value="PROTEIN KINASE DOMAIN-CONTAINING PROTEIN"/>
    <property type="match status" value="1"/>
</dbReference>
<evidence type="ECO:0000256" key="2">
    <source>
        <dbReference type="ARBA" id="ARBA00022741"/>
    </source>
</evidence>
<gene>
    <name evidence="6" type="primary">CDK12_6</name>
    <name evidence="6" type="ORF">HAX54_028968</name>
</gene>
<evidence type="ECO:0000313" key="6">
    <source>
        <dbReference type="EMBL" id="MCD9642267.1"/>
    </source>
</evidence>
<accession>A0ABS8V788</accession>
<evidence type="ECO:0000256" key="4">
    <source>
        <dbReference type="SAM" id="MobiDB-lite"/>
    </source>
</evidence>
<comment type="caution">
    <text evidence="6">The sequence shown here is derived from an EMBL/GenBank/DDBJ whole genome shotgun (WGS) entry which is preliminary data.</text>
</comment>
<sequence>MEGELIAAGWPSSLAAVAGEAINGWIPRKADTFEKLDKIGQGTYSSVYKARDLVKCYMRQLLSGLDHCHNRGVLHRDIKGSNLLIDNYGTLKIADFGLANFFDNQQSVPLTSRVVTLWYRPPELLLGQSHYGTAVDMEHWLHTRRIICCQAHNARGTAVGALDSEFFTTKPFACDPSSLPTYPPSKEIDAKLRRLEGGAANGSKSVKQLQHMMLMLSWLAQCRGGRAVPILRAKVTGPLCLEAVEIDVFSKNQCQSWERTRTAARQTHSKSRIKYLMQNCAGSLQFEVEGLIRRQICMTMVTKETKSIILVHYYWHQIKWIKCLKTASSHPGSLHGEQVRKDTSRSISGSKE</sequence>
<keyword evidence="3" id="KW-0067">ATP-binding</keyword>
<dbReference type="PROSITE" id="PS00108">
    <property type="entry name" value="PROTEIN_KINASE_ST"/>
    <property type="match status" value="1"/>
</dbReference>
<feature type="compositionally biased region" description="Basic and acidic residues" evidence="4">
    <location>
        <begin position="337"/>
        <end position="352"/>
    </location>
</feature>
<protein>
    <submittedName>
        <fullName evidence="6">Cyclin-dependent kinase 12</fullName>
    </submittedName>
</protein>
<dbReference type="EMBL" id="JACEIK010003570">
    <property type="protein sequence ID" value="MCD9642267.1"/>
    <property type="molecule type" value="Genomic_DNA"/>
</dbReference>
<dbReference type="PROSITE" id="PS50011">
    <property type="entry name" value="PROTEIN_KINASE_DOM"/>
    <property type="match status" value="1"/>
</dbReference>
<keyword evidence="6" id="KW-0418">Kinase</keyword>
<evidence type="ECO:0000259" key="5">
    <source>
        <dbReference type="PROSITE" id="PS50011"/>
    </source>
</evidence>
<dbReference type="Gene3D" id="1.10.510.10">
    <property type="entry name" value="Transferase(Phosphotransferase) domain 1"/>
    <property type="match status" value="1"/>
</dbReference>
<proteinExistence type="inferred from homology"/>
<organism evidence="6 7">
    <name type="scientific">Datura stramonium</name>
    <name type="common">Jimsonweed</name>
    <name type="synonym">Common thornapple</name>
    <dbReference type="NCBI Taxonomy" id="4076"/>
    <lineage>
        <taxon>Eukaryota</taxon>
        <taxon>Viridiplantae</taxon>
        <taxon>Streptophyta</taxon>
        <taxon>Embryophyta</taxon>
        <taxon>Tracheophyta</taxon>
        <taxon>Spermatophyta</taxon>
        <taxon>Magnoliopsida</taxon>
        <taxon>eudicotyledons</taxon>
        <taxon>Gunneridae</taxon>
        <taxon>Pentapetalae</taxon>
        <taxon>asterids</taxon>
        <taxon>lamiids</taxon>
        <taxon>Solanales</taxon>
        <taxon>Solanaceae</taxon>
        <taxon>Solanoideae</taxon>
        <taxon>Datureae</taxon>
        <taxon>Datura</taxon>
    </lineage>
</organism>
<feature type="region of interest" description="Disordered" evidence="4">
    <location>
        <begin position="330"/>
        <end position="352"/>
    </location>
</feature>
<keyword evidence="6" id="KW-0808">Transferase</keyword>
<comment type="similarity">
    <text evidence="1">Belongs to the protein kinase superfamily. CMGC Ser/Thr protein kinase family. CDC2/CDKX subfamily.</text>
</comment>
<dbReference type="SMART" id="SM00220">
    <property type="entry name" value="S_TKc"/>
    <property type="match status" value="1"/>
</dbReference>
<keyword evidence="7" id="KW-1185">Reference proteome</keyword>
<dbReference type="InterPro" id="IPR008271">
    <property type="entry name" value="Ser/Thr_kinase_AS"/>
</dbReference>
<dbReference type="InterPro" id="IPR000719">
    <property type="entry name" value="Prot_kinase_dom"/>
</dbReference>
<dbReference type="InterPro" id="IPR050108">
    <property type="entry name" value="CDK"/>
</dbReference>
<dbReference type="Gene3D" id="3.30.200.20">
    <property type="entry name" value="Phosphorylase Kinase, domain 1"/>
    <property type="match status" value="1"/>
</dbReference>
<dbReference type="Pfam" id="PF00069">
    <property type="entry name" value="Pkinase"/>
    <property type="match status" value="1"/>
</dbReference>
<dbReference type="InterPro" id="IPR011009">
    <property type="entry name" value="Kinase-like_dom_sf"/>
</dbReference>
<dbReference type="GO" id="GO:0016301">
    <property type="term" value="F:kinase activity"/>
    <property type="evidence" value="ECO:0007669"/>
    <property type="project" value="UniProtKB-KW"/>
</dbReference>
<name>A0ABS8V788_DATST</name>
<reference evidence="6 7" key="1">
    <citation type="journal article" date="2021" name="BMC Genomics">
        <title>Datura genome reveals duplications of psychoactive alkaloid biosynthetic genes and high mutation rate following tissue culture.</title>
        <authorList>
            <person name="Rajewski A."/>
            <person name="Carter-House D."/>
            <person name="Stajich J."/>
            <person name="Litt A."/>
        </authorList>
    </citation>
    <scope>NUCLEOTIDE SEQUENCE [LARGE SCALE GENOMIC DNA]</scope>
    <source>
        <strain evidence="6">AR-01</strain>
    </source>
</reference>
<dbReference type="PANTHER" id="PTHR24056">
    <property type="entry name" value="CELL DIVISION PROTEIN KINASE"/>
    <property type="match status" value="1"/>
</dbReference>
<evidence type="ECO:0000256" key="1">
    <source>
        <dbReference type="ARBA" id="ARBA00006485"/>
    </source>
</evidence>
<dbReference type="Proteomes" id="UP000823775">
    <property type="component" value="Unassembled WGS sequence"/>
</dbReference>
<keyword evidence="2" id="KW-0547">Nucleotide-binding</keyword>
<evidence type="ECO:0000256" key="3">
    <source>
        <dbReference type="ARBA" id="ARBA00022840"/>
    </source>
</evidence>